<reference evidence="1 2" key="1">
    <citation type="submission" date="2019-07" db="EMBL/GenBank/DDBJ databases">
        <title>Whole genome shotgun sequence of Cellulomonas soli NBRC 109434.</title>
        <authorList>
            <person name="Hosoyama A."/>
            <person name="Uohara A."/>
            <person name="Ohji S."/>
            <person name="Ichikawa N."/>
        </authorList>
    </citation>
    <scope>NUCLEOTIDE SEQUENCE [LARGE SCALE GENOMIC DNA]</scope>
    <source>
        <strain evidence="1 2">NBRC 109434</strain>
    </source>
</reference>
<dbReference type="OrthoDB" id="7107776at2"/>
<sequence>MADDPGLATDADDALVAARSFVVRALLERDDGRHWHGFVTDAETGERQAWRRSRDLVRFIERRLAAERTGMRTAAVGVPAIGAGRAAPAPALDAVPVAAAVAAGPAGAAAVAGVGPAGPPPAGGARAPRARFALDDEVVAVAAPTLTAVVDDMLLRLGSRLPSPVVGVPASNVTLERVTEKLLGLGNHAGSEQTGTLGLRTVRGGRLGATIRFQLWSSTSSAADQAMSSLHARLLQDADALYAEGFLRMTAAGTTLVEQVSAASAWRKTTSYEVLYEYRYVDTDDAASLIARIPVTTDVDERDGLAHETGTVTDSLVRWDEHGAEPLVVHGPRAVSALAALVFVPGPALGGTVTVARTSGTGAPVQHLPDLDLFWAAVAGPEPTLLDVDVALDPAAAFAALGTLTPATAMGDWDLDLVTDAYSGVVRRLDPAVVLPTGSHRLTVTYTPPPGPATGLDQTAVVYLRMDPP</sequence>
<comment type="caution">
    <text evidence="1">The sequence shown here is derived from an EMBL/GenBank/DDBJ whole genome shotgun (WGS) entry which is preliminary data.</text>
</comment>
<evidence type="ECO:0000313" key="2">
    <source>
        <dbReference type="Proteomes" id="UP000321798"/>
    </source>
</evidence>
<dbReference type="AlphaFoldDB" id="A0A512PHK5"/>
<name>A0A512PHK5_9CELL</name>
<keyword evidence="2" id="KW-1185">Reference proteome</keyword>
<dbReference type="EMBL" id="BKAL01000015">
    <property type="protein sequence ID" value="GEP70699.1"/>
    <property type="molecule type" value="Genomic_DNA"/>
</dbReference>
<dbReference type="Proteomes" id="UP000321798">
    <property type="component" value="Unassembled WGS sequence"/>
</dbReference>
<dbReference type="RefSeq" id="WP_146954472.1">
    <property type="nucleotide sequence ID" value="NZ_BAABBJ010000012.1"/>
</dbReference>
<evidence type="ECO:0000313" key="1">
    <source>
        <dbReference type="EMBL" id="GEP70699.1"/>
    </source>
</evidence>
<organism evidence="1 2">
    <name type="scientific">Cellulomonas soli</name>
    <dbReference type="NCBI Taxonomy" id="931535"/>
    <lineage>
        <taxon>Bacteria</taxon>
        <taxon>Bacillati</taxon>
        <taxon>Actinomycetota</taxon>
        <taxon>Actinomycetes</taxon>
        <taxon>Micrococcales</taxon>
        <taxon>Cellulomonadaceae</taxon>
        <taxon>Cellulomonas</taxon>
    </lineage>
</organism>
<accession>A0A512PHK5</accession>
<gene>
    <name evidence="1" type="ORF">CSO01_34140</name>
</gene>
<protein>
    <submittedName>
        <fullName evidence="1">Uncharacterized protein</fullName>
    </submittedName>
</protein>
<proteinExistence type="predicted"/>